<keyword evidence="17" id="KW-1185">Reference proteome</keyword>
<keyword evidence="9" id="KW-0325">Glycoprotein</keyword>
<dbReference type="GO" id="GO:0005886">
    <property type="term" value="C:plasma membrane"/>
    <property type="evidence" value="ECO:0007669"/>
    <property type="project" value="UniProtKB-SubCell"/>
</dbReference>
<dbReference type="InterPro" id="IPR017979">
    <property type="entry name" value="GPCR_3_CS"/>
</dbReference>
<evidence type="ECO:0000256" key="6">
    <source>
        <dbReference type="ARBA" id="ARBA00023040"/>
    </source>
</evidence>
<feature type="transmembrane region" description="Helical" evidence="13">
    <location>
        <begin position="586"/>
        <end position="609"/>
    </location>
</feature>
<protein>
    <recommendedName>
        <fullName evidence="15">G-protein coupled receptors family 3 profile domain-containing protein</fullName>
    </recommendedName>
</protein>
<dbReference type="InterPro" id="IPR001828">
    <property type="entry name" value="ANF_lig-bd_rcpt"/>
</dbReference>
<evidence type="ECO:0000313" key="16">
    <source>
        <dbReference type="EMBL" id="KAJ7386912.1"/>
    </source>
</evidence>
<comment type="subcellular location">
    <subcellularLocation>
        <location evidence="1">Cell membrane</location>
        <topology evidence="1">Multi-pass membrane protein</topology>
    </subcellularLocation>
</comment>
<reference evidence="16" key="1">
    <citation type="submission" date="2023-01" db="EMBL/GenBank/DDBJ databases">
        <title>Genome assembly of the deep-sea coral Lophelia pertusa.</title>
        <authorList>
            <person name="Herrera S."/>
            <person name="Cordes E."/>
        </authorList>
    </citation>
    <scope>NUCLEOTIDE SEQUENCE</scope>
    <source>
        <strain evidence="16">USNM1676648</strain>
        <tissue evidence="16">Polyp</tissue>
    </source>
</reference>
<keyword evidence="10" id="KW-0807">Transducer</keyword>
<sequence>MNIYLLVALIGAVSSRNCSSKPFYEDCKDGGVILTGLFSIHDKTVNGQCDTVLNIQELASAEAMVYAIEQVNKDPYLLPNITLGYRIFDTCGIPSRANTMAFSFVIENTLNERIHGLNGTTQDERVYNDLWPGNILKRPIAAVIGPGDSASSVVVSSMLQIGSLAQISPSSASDELSQPYYQTFFRTVPPDSQQAKAVSDIIKYFNWSYIAVIGSDSSYGRYGVGALEHEAHESDTYCIHSIEYFPTSNYEDKIQRIVAKLKKATNVKVIVLWAGGISSIRYLIQESYKQQLFRRTWIAPDGWSHTTSLFTPEYSAVIGGFIGTTFRHFNVSGFEKNLLLMKSSSLRSQDNMWWREFWQTVNNCSQFTWKGCGDKLNNMNEDLLSLMHTTTPAYVIDAVRAAAHAIDSVYRCQHDHHSNLSQVMCLPTKDDIRSVEVLRALTKIKFKGLTGSISFNENGDSLRSAAYDIVNLQFIPGGTPTLKIVGAWDRGFKGRLQVKSDWLVWKNGSKVVPISGCSESCPPGTRQSPTVACCWECIPCPHASVSASYSSTNCSACEADEKANHDNTKCEALPLDHLSINDGRGIGLVVFAVIGILLTLFTFGVFVKYRDTPVVKTSNQQLSYTFLFSLLVAFCAASILTFGQTPFSCTANMLLNTMYYNVCVSILFLKTSRLLHVFKFKMVVSSTSRWFYNTRYQFAVLGVLNLLPVVLSIAFLAVEPPLVKVTIVPLQYKILECNHDTTTAGVAINCTIFAYELILSVLVAYYAFRARKLPSNFNETKYIAFSMYIQLTTWGTTLSIFTSLRPGSFRAILHCIVQLCSAFSFLLCIFAPKLHIILRHPEKNTARFVKAAVTRDTMQRNMTANLSLKRLNSAESTCTTFSNSSVHSTAENDTDLNTNRKNQKSHVG</sequence>
<name>A0A9W9ZSI2_9CNID</name>
<evidence type="ECO:0000256" key="14">
    <source>
        <dbReference type="SAM" id="SignalP"/>
    </source>
</evidence>
<proteinExistence type="inferred from homology"/>
<dbReference type="FunFam" id="3.40.50.2300:FF:000016">
    <property type="entry name" value="Taste 1 receptor member 2"/>
    <property type="match status" value="1"/>
</dbReference>
<dbReference type="Proteomes" id="UP001163046">
    <property type="component" value="Unassembled WGS sequence"/>
</dbReference>
<organism evidence="16 17">
    <name type="scientific">Desmophyllum pertusum</name>
    <dbReference type="NCBI Taxonomy" id="174260"/>
    <lineage>
        <taxon>Eukaryota</taxon>
        <taxon>Metazoa</taxon>
        <taxon>Cnidaria</taxon>
        <taxon>Anthozoa</taxon>
        <taxon>Hexacorallia</taxon>
        <taxon>Scleractinia</taxon>
        <taxon>Caryophylliina</taxon>
        <taxon>Caryophylliidae</taxon>
        <taxon>Desmophyllum</taxon>
    </lineage>
</organism>
<evidence type="ECO:0000256" key="11">
    <source>
        <dbReference type="ARBA" id="ARBA00038492"/>
    </source>
</evidence>
<dbReference type="InterPro" id="IPR017978">
    <property type="entry name" value="GPCR_3_C"/>
</dbReference>
<dbReference type="CDD" id="cd06350">
    <property type="entry name" value="PBP1_GPCR_family_C-like"/>
    <property type="match status" value="1"/>
</dbReference>
<evidence type="ECO:0000256" key="8">
    <source>
        <dbReference type="ARBA" id="ARBA00023170"/>
    </source>
</evidence>
<dbReference type="InterPro" id="IPR050726">
    <property type="entry name" value="mGluR"/>
</dbReference>
<evidence type="ECO:0000256" key="5">
    <source>
        <dbReference type="ARBA" id="ARBA00022989"/>
    </source>
</evidence>
<feature type="compositionally biased region" description="Polar residues" evidence="12">
    <location>
        <begin position="880"/>
        <end position="900"/>
    </location>
</feature>
<keyword evidence="6" id="KW-0297">G-protein coupled receptor</keyword>
<dbReference type="SUPFAM" id="SSF53822">
    <property type="entry name" value="Periplasmic binding protein-like I"/>
    <property type="match status" value="1"/>
</dbReference>
<dbReference type="InterPro" id="IPR028082">
    <property type="entry name" value="Peripla_BP_I"/>
</dbReference>
<dbReference type="OrthoDB" id="5984008at2759"/>
<evidence type="ECO:0000256" key="10">
    <source>
        <dbReference type="ARBA" id="ARBA00023224"/>
    </source>
</evidence>
<dbReference type="AlphaFoldDB" id="A0A9W9ZSI2"/>
<dbReference type="PROSITE" id="PS50259">
    <property type="entry name" value="G_PROTEIN_RECEP_F3_4"/>
    <property type="match status" value="1"/>
</dbReference>
<feature type="domain" description="G-protein coupled receptors family 3 profile" evidence="15">
    <location>
        <begin position="584"/>
        <end position="853"/>
    </location>
</feature>
<keyword evidence="5 13" id="KW-1133">Transmembrane helix</keyword>
<evidence type="ECO:0000256" key="7">
    <source>
        <dbReference type="ARBA" id="ARBA00023136"/>
    </source>
</evidence>
<feature type="transmembrane region" description="Helical" evidence="13">
    <location>
        <begin position="746"/>
        <end position="768"/>
    </location>
</feature>
<dbReference type="Pfam" id="PF01094">
    <property type="entry name" value="ANF_receptor"/>
    <property type="match status" value="1"/>
</dbReference>
<dbReference type="GO" id="GO:0004930">
    <property type="term" value="F:G protein-coupled receptor activity"/>
    <property type="evidence" value="ECO:0007669"/>
    <property type="project" value="UniProtKB-KW"/>
</dbReference>
<dbReference type="PRINTS" id="PR00248">
    <property type="entry name" value="GPCRMGR"/>
</dbReference>
<dbReference type="Gene3D" id="2.10.50.30">
    <property type="entry name" value="GPCR, family 3, nine cysteines domain"/>
    <property type="match status" value="1"/>
</dbReference>
<dbReference type="Gene3D" id="3.40.50.2300">
    <property type="match status" value="2"/>
</dbReference>
<feature type="transmembrane region" description="Helical" evidence="13">
    <location>
        <begin position="621"/>
        <end position="643"/>
    </location>
</feature>
<feature type="chain" id="PRO_5040803705" description="G-protein coupled receptors family 3 profile domain-containing protein" evidence="14">
    <location>
        <begin position="21"/>
        <end position="908"/>
    </location>
</feature>
<evidence type="ECO:0000256" key="2">
    <source>
        <dbReference type="ARBA" id="ARBA00022475"/>
    </source>
</evidence>
<dbReference type="InterPro" id="IPR011500">
    <property type="entry name" value="GPCR_3_9-Cys_dom"/>
</dbReference>
<evidence type="ECO:0000256" key="1">
    <source>
        <dbReference type="ARBA" id="ARBA00004651"/>
    </source>
</evidence>
<keyword evidence="3 13" id="KW-0812">Transmembrane</keyword>
<evidence type="ECO:0000256" key="13">
    <source>
        <dbReference type="SAM" id="Phobius"/>
    </source>
</evidence>
<feature type="region of interest" description="Disordered" evidence="12">
    <location>
        <begin position="880"/>
        <end position="908"/>
    </location>
</feature>
<dbReference type="GO" id="GO:0050909">
    <property type="term" value="P:sensory perception of taste"/>
    <property type="evidence" value="ECO:0007669"/>
    <property type="project" value="UniProtKB-ARBA"/>
</dbReference>
<dbReference type="InterPro" id="IPR000337">
    <property type="entry name" value="GPCR_3"/>
</dbReference>
<dbReference type="FunFam" id="2.10.50.30:FF:000004">
    <property type="entry name" value="Taste receptor type 1 member 3-like protein"/>
    <property type="match status" value="1"/>
</dbReference>
<evidence type="ECO:0000313" key="17">
    <source>
        <dbReference type="Proteomes" id="UP001163046"/>
    </source>
</evidence>
<comment type="similarity">
    <text evidence="11">Belongs to the G-protein coupled receptor 3 family. TAS1R subfamily.</text>
</comment>
<evidence type="ECO:0000256" key="12">
    <source>
        <dbReference type="SAM" id="MobiDB-lite"/>
    </source>
</evidence>
<feature type="transmembrane region" description="Helical" evidence="13">
    <location>
        <begin position="698"/>
        <end position="718"/>
    </location>
</feature>
<keyword evidence="7 13" id="KW-0472">Membrane</keyword>
<evidence type="ECO:0000256" key="3">
    <source>
        <dbReference type="ARBA" id="ARBA00022692"/>
    </source>
</evidence>
<dbReference type="PROSITE" id="PS00981">
    <property type="entry name" value="G_PROTEIN_RECEP_F3_3"/>
    <property type="match status" value="1"/>
</dbReference>
<dbReference type="Pfam" id="PF07562">
    <property type="entry name" value="NCD3G"/>
    <property type="match status" value="1"/>
</dbReference>
<dbReference type="PANTHER" id="PTHR24060">
    <property type="entry name" value="METABOTROPIC GLUTAMATE RECEPTOR"/>
    <property type="match status" value="1"/>
</dbReference>
<dbReference type="Pfam" id="PF00003">
    <property type="entry name" value="7tm_3"/>
    <property type="match status" value="1"/>
</dbReference>
<dbReference type="EMBL" id="MU825875">
    <property type="protein sequence ID" value="KAJ7386912.1"/>
    <property type="molecule type" value="Genomic_DNA"/>
</dbReference>
<feature type="transmembrane region" description="Helical" evidence="13">
    <location>
        <begin position="658"/>
        <end position="678"/>
    </location>
</feature>
<gene>
    <name evidence="16" type="ORF">OS493_006947</name>
</gene>
<feature type="signal peptide" evidence="14">
    <location>
        <begin position="1"/>
        <end position="20"/>
    </location>
</feature>
<keyword evidence="8" id="KW-0675">Receptor</keyword>
<evidence type="ECO:0000256" key="9">
    <source>
        <dbReference type="ARBA" id="ARBA00023180"/>
    </source>
</evidence>
<keyword evidence="2" id="KW-1003">Cell membrane</keyword>
<keyword evidence="4 14" id="KW-0732">Signal</keyword>
<feature type="transmembrane region" description="Helical" evidence="13">
    <location>
        <begin position="807"/>
        <end position="830"/>
    </location>
</feature>
<feature type="transmembrane region" description="Helical" evidence="13">
    <location>
        <begin position="780"/>
        <end position="801"/>
    </location>
</feature>
<evidence type="ECO:0000256" key="4">
    <source>
        <dbReference type="ARBA" id="ARBA00022729"/>
    </source>
</evidence>
<comment type="caution">
    <text evidence="16">The sequence shown here is derived from an EMBL/GenBank/DDBJ whole genome shotgun (WGS) entry which is preliminary data.</text>
</comment>
<evidence type="ECO:0000259" key="15">
    <source>
        <dbReference type="PROSITE" id="PS50259"/>
    </source>
</evidence>
<dbReference type="InterPro" id="IPR038550">
    <property type="entry name" value="GPCR_3_9-Cys_sf"/>
</dbReference>
<accession>A0A9W9ZSI2</accession>
<dbReference type="CDD" id="cd13953">
    <property type="entry name" value="7tm_classC_mGluR-like"/>
    <property type="match status" value="1"/>
</dbReference>